<dbReference type="GO" id="GO:0044208">
    <property type="term" value="P:'de novo' AMP biosynthetic process"/>
    <property type="evidence" value="ECO:0007669"/>
    <property type="project" value="TreeGrafter"/>
</dbReference>
<sequence length="166" mass="19066">MPHKRNPIGSENVTGLARVIRGHMMTAYENVPLWHERDISHSSAERIILPDSTILLDYILNRFGNIVKNLTVFPDNMKNNMDRTLGLIYSQRVLLALIDKGMAREAAYDVVQPKAMEAWETKQPFRQLVEGEPKITALLSPEEIADCFDYNYHLKNVDLIFERLGL</sequence>
<dbReference type="InterPro" id="IPR019468">
    <property type="entry name" value="AdenyloSucc_lyase_C"/>
</dbReference>
<protein>
    <submittedName>
        <fullName evidence="3">Adenylosuccinate lyase</fullName>
        <ecNumber evidence="3">4.3.2.2</ecNumber>
    </submittedName>
</protein>
<dbReference type="Pfam" id="PF10397">
    <property type="entry name" value="ADSL_C"/>
    <property type="match status" value="1"/>
</dbReference>
<proteinExistence type="predicted"/>
<accession>A0A378M9D7</accession>
<evidence type="ECO:0000259" key="2">
    <source>
        <dbReference type="SMART" id="SM00998"/>
    </source>
</evidence>
<name>A0A378M9D7_LISGR</name>
<dbReference type="SUPFAM" id="SSF48557">
    <property type="entry name" value="L-aspartase-like"/>
    <property type="match status" value="1"/>
</dbReference>
<dbReference type="Gene3D" id="1.10.40.30">
    <property type="entry name" value="Fumarase/aspartase (C-terminal domain)"/>
    <property type="match status" value="1"/>
</dbReference>
<dbReference type="Gene3D" id="1.20.200.10">
    <property type="entry name" value="Fumarase/aspartase (Central domain)"/>
    <property type="match status" value="1"/>
</dbReference>
<organism evidence="3 4">
    <name type="scientific">Listeria grayi</name>
    <name type="common">Listeria murrayi</name>
    <dbReference type="NCBI Taxonomy" id="1641"/>
    <lineage>
        <taxon>Bacteria</taxon>
        <taxon>Bacillati</taxon>
        <taxon>Bacillota</taxon>
        <taxon>Bacilli</taxon>
        <taxon>Bacillales</taxon>
        <taxon>Listeriaceae</taxon>
        <taxon>Listeria</taxon>
    </lineage>
</organism>
<dbReference type="GO" id="GO:0070626">
    <property type="term" value="F:(S)-2-(5-amino-1-(5-phospho-D-ribosyl)imidazole-4-carboxamido) succinate lyase (fumarate-forming) activity"/>
    <property type="evidence" value="ECO:0007669"/>
    <property type="project" value="TreeGrafter"/>
</dbReference>
<evidence type="ECO:0000313" key="4">
    <source>
        <dbReference type="Proteomes" id="UP000254879"/>
    </source>
</evidence>
<dbReference type="FunFam" id="1.10.40.30:FF:000007">
    <property type="entry name" value="Adenylosuccinate lyase"/>
    <property type="match status" value="1"/>
</dbReference>
<keyword evidence="1 3" id="KW-0456">Lyase</keyword>
<evidence type="ECO:0000256" key="1">
    <source>
        <dbReference type="ARBA" id="ARBA00023239"/>
    </source>
</evidence>
<dbReference type="EMBL" id="UGPG01000001">
    <property type="protein sequence ID" value="STY42941.1"/>
    <property type="molecule type" value="Genomic_DNA"/>
</dbReference>
<reference evidence="3 4" key="1">
    <citation type="submission" date="2018-06" db="EMBL/GenBank/DDBJ databases">
        <authorList>
            <consortium name="Pathogen Informatics"/>
            <person name="Doyle S."/>
        </authorList>
    </citation>
    <scope>NUCLEOTIDE SEQUENCE [LARGE SCALE GENOMIC DNA]</scope>
    <source>
        <strain evidence="4">NCTC 10815</strain>
    </source>
</reference>
<dbReference type="Proteomes" id="UP000254879">
    <property type="component" value="Unassembled WGS sequence"/>
</dbReference>
<dbReference type="InterPro" id="IPR008948">
    <property type="entry name" value="L-Aspartase-like"/>
</dbReference>
<dbReference type="AlphaFoldDB" id="A0A378M9D7"/>
<dbReference type="SMART" id="SM00998">
    <property type="entry name" value="ADSL_C"/>
    <property type="match status" value="1"/>
</dbReference>
<evidence type="ECO:0000313" key="3">
    <source>
        <dbReference type="EMBL" id="STY42941.1"/>
    </source>
</evidence>
<dbReference type="GO" id="GO:0004018">
    <property type="term" value="F:N6-(1,2-dicarboxyethyl)AMP AMP-lyase (fumarate-forming) activity"/>
    <property type="evidence" value="ECO:0007669"/>
    <property type="project" value="TreeGrafter"/>
</dbReference>
<feature type="domain" description="Adenylosuccinate lyase C-terminal" evidence="2">
    <location>
        <begin position="85"/>
        <end position="165"/>
    </location>
</feature>
<gene>
    <name evidence="3" type="primary">purB_2</name>
    <name evidence="3" type="ORF">NCTC10815_00193</name>
</gene>
<dbReference type="PANTHER" id="PTHR43172">
    <property type="entry name" value="ADENYLOSUCCINATE LYASE"/>
    <property type="match status" value="1"/>
</dbReference>
<dbReference type="PANTHER" id="PTHR43172:SF1">
    <property type="entry name" value="ADENYLOSUCCINATE LYASE"/>
    <property type="match status" value="1"/>
</dbReference>
<dbReference type="EC" id="4.3.2.2" evidence="3"/>
<dbReference type="GO" id="GO:0005829">
    <property type="term" value="C:cytosol"/>
    <property type="evidence" value="ECO:0007669"/>
    <property type="project" value="TreeGrafter"/>
</dbReference>